<dbReference type="SUPFAM" id="SSF55785">
    <property type="entry name" value="PYP-like sensor domain (PAS domain)"/>
    <property type="match status" value="2"/>
</dbReference>
<feature type="domain" description="PAC" evidence="5">
    <location>
        <begin position="278"/>
        <end position="330"/>
    </location>
</feature>
<dbReference type="SUPFAM" id="SSF55073">
    <property type="entry name" value="Nucleotide cyclase"/>
    <property type="match status" value="1"/>
</dbReference>
<evidence type="ECO:0000256" key="2">
    <source>
        <dbReference type="ARBA" id="ARBA00022636"/>
    </source>
</evidence>
<dbReference type="PROSITE" id="PS50883">
    <property type="entry name" value="EAL"/>
    <property type="match status" value="1"/>
</dbReference>
<dbReference type="InterPro" id="IPR013655">
    <property type="entry name" value="PAS_fold_3"/>
</dbReference>
<dbReference type="Proteomes" id="UP001212189">
    <property type="component" value="Chromosome"/>
</dbReference>
<dbReference type="RefSeq" id="WP_269818523.1">
    <property type="nucleotide sequence ID" value="NZ_CP114976.1"/>
</dbReference>
<dbReference type="SUPFAM" id="SSF141868">
    <property type="entry name" value="EAL domain-like"/>
    <property type="match status" value="1"/>
</dbReference>
<dbReference type="SMART" id="SM00086">
    <property type="entry name" value="PAC"/>
    <property type="match status" value="2"/>
</dbReference>
<evidence type="ECO:0000256" key="3">
    <source>
        <dbReference type="SAM" id="Phobius"/>
    </source>
</evidence>
<dbReference type="SMART" id="SM00091">
    <property type="entry name" value="PAS"/>
    <property type="match status" value="2"/>
</dbReference>
<dbReference type="InterPro" id="IPR035965">
    <property type="entry name" value="PAS-like_dom_sf"/>
</dbReference>
<organism evidence="8 9">
    <name type="scientific">Denitrificimonas caeni</name>
    <dbReference type="NCBI Taxonomy" id="521720"/>
    <lineage>
        <taxon>Bacteria</taxon>
        <taxon>Pseudomonadati</taxon>
        <taxon>Pseudomonadota</taxon>
        <taxon>Gammaproteobacteria</taxon>
        <taxon>Pseudomonadales</taxon>
        <taxon>Pseudomonadaceae</taxon>
        <taxon>Denitrificimonas</taxon>
    </lineage>
</organism>
<dbReference type="CDD" id="cd01948">
    <property type="entry name" value="EAL"/>
    <property type="match status" value="1"/>
</dbReference>
<dbReference type="InterPro" id="IPR029787">
    <property type="entry name" value="Nucleotide_cyclase"/>
</dbReference>
<dbReference type="InterPro" id="IPR001633">
    <property type="entry name" value="EAL_dom"/>
</dbReference>
<keyword evidence="3" id="KW-0812">Transmembrane</keyword>
<dbReference type="InterPro" id="IPR035919">
    <property type="entry name" value="EAL_sf"/>
</dbReference>
<dbReference type="Pfam" id="PF08447">
    <property type="entry name" value="PAS_3"/>
    <property type="match status" value="1"/>
</dbReference>
<dbReference type="PANTHER" id="PTHR44757:SF2">
    <property type="entry name" value="BIOFILM ARCHITECTURE MAINTENANCE PROTEIN MBAA"/>
    <property type="match status" value="1"/>
</dbReference>
<gene>
    <name evidence="8" type="ORF">O6P33_01670</name>
</gene>
<dbReference type="InterPro" id="IPR052155">
    <property type="entry name" value="Biofilm_reg_signaling"/>
</dbReference>
<dbReference type="InterPro" id="IPR000014">
    <property type="entry name" value="PAS"/>
</dbReference>
<feature type="transmembrane region" description="Helical" evidence="3">
    <location>
        <begin position="40"/>
        <end position="63"/>
    </location>
</feature>
<feature type="transmembrane region" description="Helical" evidence="3">
    <location>
        <begin position="7"/>
        <end position="28"/>
    </location>
</feature>
<dbReference type="EC" id="3.1.4.52" evidence="1"/>
<keyword evidence="3" id="KW-0472">Membrane</keyword>
<evidence type="ECO:0000259" key="7">
    <source>
        <dbReference type="PROSITE" id="PS50887"/>
    </source>
</evidence>
<feature type="domain" description="PAS" evidence="4">
    <location>
        <begin position="202"/>
        <end position="251"/>
    </location>
</feature>
<evidence type="ECO:0000259" key="5">
    <source>
        <dbReference type="PROSITE" id="PS50113"/>
    </source>
</evidence>
<dbReference type="InterPro" id="IPR000700">
    <property type="entry name" value="PAS-assoc_C"/>
</dbReference>
<dbReference type="Pfam" id="PF00990">
    <property type="entry name" value="GGDEF"/>
    <property type="match status" value="1"/>
</dbReference>
<dbReference type="Gene3D" id="3.30.70.270">
    <property type="match status" value="1"/>
</dbReference>
<dbReference type="PROSITE" id="PS50887">
    <property type="entry name" value="GGDEF"/>
    <property type="match status" value="1"/>
</dbReference>
<dbReference type="InterPro" id="IPR001610">
    <property type="entry name" value="PAC"/>
</dbReference>
<reference evidence="8 9" key="1">
    <citation type="submission" date="2022-12" db="EMBL/GenBank/DDBJ databases">
        <title>Coexistence and Characterization of a Novel Tigecycline Resistance gene tet(X) variant and blaNDM-1 in a Pseudomonas caeni Isolate of Chicken Origin.</title>
        <authorList>
            <person name="Lu X."/>
            <person name="Zhang L."/>
            <person name="Li R."/>
            <person name="Wang Z."/>
        </authorList>
    </citation>
    <scope>NUCLEOTIDE SEQUENCE [LARGE SCALE GENOMIC DNA]</scope>
    <source>
        <strain evidence="8 9">CE14</strain>
    </source>
</reference>
<dbReference type="GO" id="GO:0071111">
    <property type="term" value="F:cyclic-guanylate-specific phosphodiesterase activity"/>
    <property type="evidence" value="ECO:0007669"/>
    <property type="project" value="UniProtKB-EC"/>
</dbReference>
<proteinExistence type="predicted"/>
<sequence>MKSEHTLLKFFLTYAVLVIGGLLGSYFFSPGLAPDSASTTPLQLLGIASFGVFSLLYWGLALLSSSKQKSHDQDSLKVDQERIKLALDAAQIALWDWSLNEQQEVFFSTTYCANLGYSQEEFGNNQQAWQSRLLAEERERIYLSVMNFIAEGEGSYDSTYRMLHKDNTPRWIRSRGRLLRNSAGQATRFIGIAQDITEQRSTEERLQQANAVFASSHEGILITDHTNTIVHINPAFSKITGYSADEVLGQTPRMFKSGRHSPEFYKILWTTLESTNQWSGEIWNRRKSGEILPQYQTIRLIRDENGFISHNVAVFSDISVLRNSQTELNYLSHYDPLTGLANRSQLHELLKKSLQNAIVGQKDSSIFLIDLDHFKNINESLGHSLGDQLLQAVAQRISQSLGNKCSLARIGGDEFVVICETANTPGEAAVIAQRLLQASKEPFIINGQQLFITGSVGICLFPSAGSSVEEIMRNADSALSKAKASGRETFAFYSSELTAHAFQRIRIASELRQAIEGTGLQLYYQPVYAMAEQKLVGCEALIRWEHPERGLIPPNEFIPIAEESGLIKAIDQWVLQHSCQQMRIWQEQGLHMQFIAVNISSRSLSSKPALPEIVAQVLQDSKVAAQYLEIEVTESAVMENPKNADAILKELRSLGVSLAIDDFGTGYSSLSRLKSLPVHKLKIDQSFISNLPTDPEDIAIVRAILALGASIGLEVQAEGIETAEQMLFLQEQNCKLGQGYWLGRPMPVKAFTELLTDSLTAKLALPANDQQAP</sequence>
<dbReference type="Pfam" id="PF13426">
    <property type="entry name" value="PAS_9"/>
    <property type="match status" value="1"/>
</dbReference>
<dbReference type="Gene3D" id="3.30.450.20">
    <property type="entry name" value="PAS domain"/>
    <property type="match status" value="2"/>
</dbReference>
<accession>A0AAE9VSH9</accession>
<keyword evidence="9" id="KW-1185">Reference proteome</keyword>
<feature type="domain" description="GGDEF" evidence="7">
    <location>
        <begin position="362"/>
        <end position="495"/>
    </location>
</feature>
<dbReference type="Gene3D" id="3.20.20.450">
    <property type="entry name" value="EAL domain"/>
    <property type="match status" value="1"/>
</dbReference>
<dbReference type="SMART" id="SM00052">
    <property type="entry name" value="EAL"/>
    <property type="match status" value="1"/>
</dbReference>
<dbReference type="NCBIfam" id="TIGR00254">
    <property type="entry name" value="GGDEF"/>
    <property type="match status" value="1"/>
</dbReference>
<dbReference type="PANTHER" id="PTHR44757">
    <property type="entry name" value="DIGUANYLATE CYCLASE DGCP"/>
    <property type="match status" value="1"/>
</dbReference>
<keyword evidence="2" id="KW-0973">c-di-GMP</keyword>
<evidence type="ECO:0000259" key="4">
    <source>
        <dbReference type="PROSITE" id="PS50112"/>
    </source>
</evidence>
<feature type="domain" description="PAC" evidence="5">
    <location>
        <begin position="156"/>
        <end position="208"/>
    </location>
</feature>
<evidence type="ECO:0000259" key="6">
    <source>
        <dbReference type="PROSITE" id="PS50883"/>
    </source>
</evidence>
<dbReference type="FunFam" id="3.20.20.450:FF:000001">
    <property type="entry name" value="Cyclic di-GMP phosphodiesterase yahA"/>
    <property type="match status" value="1"/>
</dbReference>
<dbReference type="NCBIfam" id="TIGR00229">
    <property type="entry name" value="sensory_box"/>
    <property type="match status" value="2"/>
</dbReference>
<evidence type="ECO:0000313" key="9">
    <source>
        <dbReference type="Proteomes" id="UP001212189"/>
    </source>
</evidence>
<protein>
    <recommendedName>
        <fullName evidence="1">cyclic-guanylate-specific phosphodiesterase</fullName>
        <ecNumber evidence="1">3.1.4.52</ecNumber>
    </recommendedName>
</protein>
<dbReference type="PROSITE" id="PS50113">
    <property type="entry name" value="PAC"/>
    <property type="match status" value="2"/>
</dbReference>
<dbReference type="InterPro" id="IPR000160">
    <property type="entry name" value="GGDEF_dom"/>
</dbReference>
<dbReference type="AlphaFoldDB" id="A0AAE9VSH9"/>
<dbReference type="SMART" id="SM00267">
    <property type="entry name" value="GGDEF"/>
    <property type="match status" value="1"/>
</dbReference>
<dbReference type="EMBL" id="CP114976">
    <property type="protein sequence ID" value="WBE25580.1"/>
    <property type="molecule type" value="Genomic_DNA"/>
</dbReference>
<keyword evidence="3" id="KW-1133">Transmembrane helix</keyword>
<dbReference type="InterPro" id="IPR043128">
    <property type="entry name" value="Rev_trsase/Diguanyl_cyclase"/>
</dbReference>
<name>A0AAE9VSH9_9GAMM</name>
<dbReference type="KEGG" id="dce:O6P33_01670"/>
<evidence type="ECO:0000256" key="1">
    <source>
        <dbReference type="ARBA" id="ARBA00012282"/>
    </source>
</evidence>
<dbReference type="CDD" id="cd01949">
    <property type="entry name" value="GGDEF"/>
    <property type="match status" value="1"/>
</dbReference>
<dbReference type="Pfam" id="PF00563">
    <property type="entry name" value="EAL"/>
    <property type="match status" value="1"/>
</dbReference>
<feature type="domain" description="EAL" evidence="6">
    <location>
        <begin position="504"/>
        <end position="759"/>
    </location>
</feature>
<dbReference type="PROSITE" id="PS50112">
    <property type="entry name" value="PAS"/>
    <property type="match status" value="1"/>
</dbReference>
<dbReference type="CDD" id="cd00130">
    <property type="entry name" value="PAS"/>
    <property type="match status" value="2"/>
</dbReference>
<evidence type="ECO:0000313" key="8">
    <source>
        <dbReference type="EMBL" id="WBE25580.1"/>
    </source>
</evidence>